<evidence type="ECO:0000313" key="2">
    <source>
        <dbReference type="EMBL" id="TFB33572.1"/>
    </source>
</evidence>
<name>A0A497Y511_9SPHI</name>
<accession>A0A497Y511</accession>
<protein>
    <recommendedName>
        <fullName evidence="5">Cytochrome c domain-containing protein</fullName>
    </recommendedName>
</protein>
<dbReference type="RefSeq" id="WP_121283968.1">
    <property type="nucleotide sequence ID" value="NZ_RCCK01000011.1"/>
</dbReference>
<proteinExistence type="predicted"/>
<dbReference type="Proteomes" id="UP000297429">
    <property type="component" value="Unassembled WGS sequence"/>
</dbReference>
<dbReference type="EMBL" id="SOPX01000001">
    <property type="protein sequence ID" value="TFB33572.1"/>
    <property type="molecule type" value="Genomic_DNA"/>
</dbReference>
<evidence type="ECO:0000313" key="4">
    <source>
        <dbReference type="Proteomes" id="UP000297429"/>
    </source>
</evidence>
<dbReference type="AlphaFoldDB" id="A0A497Y511"/>
<reference evidence="2 4" key="2">
    <citation type="submission" date="2019-03" db="EMBL/GenBank/DDBJ databases">
        <authorList>
            <person name="He R.-H."/>
        </authorList>
    </citation>
    <scope>NUCLEOTIDE SEQUENCE [LARGE SCALE GENOMIC DNA]</scope>
    <source>
        <strain evidence="2 4">DSM 19624</strain>
    </source>
</reference>
<sequence length="137" mass="15439">MVSNTIKLSLGSLLVLLFFNCKNAEKRDKNVIKISTDTCRYYRYDAGQIISNLGCKNCHLSLNIEKIDDRGSTTFRGLAAMDSLKLIDYAFTKKHKGWYSKSGTLKSAKMDTLSKCEIKGVIRYIKDFGRDIPVAAQ</sequence>
<dbReference type="Proteomes" id="UP000273898">
    <property type="component" value="Unassembled WGS sequence"/>
</dbReference>
<reference evidence="1 3" key="1">
    <citation type="submission" date="2018-10" db="EMBL/GenBank/DDBJ databases">
        <title>Genomic Encyclopedia of Archaeal and Bacterial Type Strains, Phase II (KMG-II): from individual species to whole genera.</title>
        <authorList>
            <person name="Goeker M."/>
        </authorList>
    </citation>
    <scope>NUCLEOTIDE SEQUENCE [LARGE SCALE GENOMIC DNA]</scope>
    <source>
        <strain evidence="1 3">DSM 19624</strain>
    </source>
</reference>
<evidence type="ECO:0008006" key="5">
    <source>
        <dbReference type="Google" id="ProtNLM"/>
    </source>
</evidence>
<dbReference type="OrthoDB" id="772513at2"/>
<evidence type="ECO:0000313" key="3">
    <source>
        <dbReference type="Proteomes" id="UP000273898"/>
    </source>
</evidence>
<comment type="caution">
    <text evidence="1">The sequence shown here is derived from an EMBL/GenBank/DDBJ whole genome shotgun (WGS) entry which is preliminary data.</text>
</comment>
<keyword evidence="4" id="KW-1185">Reference proteome</keyword>
<evidence type="ECO:0000313" key="1">
    <source>
        <dbReference type="EMBL" id="RLJ77197.1"/>
    </source>
</evidence>
<organism evidence="1 3">
    <name type="scientific">Pedobacter alluvionis</name>
    <dbReference type="NCBI Taxonomy" id="475253"/>
    <lineage>
        <taxon>Bacteria</taxon>
        <taxon>Pseudomonadati</taxon>
        <taxon>Bacteroidota</taxon>
        <taxon>Sphingobacteriia</taxon>
        <taxon>Sphingobacteriales</taxon>
        <taxon>Sphingobacteriaceae</taxon>
        <taxon>Pedobacter</taxon>
    </lineage>
</organism>
<dbReference type="EMBL" id="RCCK01000011">
    <property type="protein sequence ID" value="RLJ77197.1"/>
    <property type="molecule type" value="Genomic_DNA"/>
</dbReference>
<gene>
    <name evidence="1" type="ORF">BCL90_2273</name>
    <name evidence="2" type="ORF">E3V97_05870</name>
</gene>